<protein>
    <submittedName>
        <fullName evidence="1">Uncharacterized protein</fullName>
    </submittedName>
</protein>
<gene>
    <name evidence="1" type="ORF">ACFP81_04295</name>
</gene>
<comment type="caution">
    <text evidence="1">The sequence shown here is derived from an EMBL/GenBank/DDBJ whole genome shotgun (WGS) entry which is preliminary data.</text>
</comment>
<sequence length="109" mass="12281">MFGYLNVVRDGKLENLMLEPKGVAATYQIRSVIYKFLDGPMVSVSCMSVGKDKSVHTEGRVNKDGNVYAFYIDKPLSEEQQQFLKGKEYYGASKSGEPVDYPYLLLVVK</sequence>
<reference evidence="2" key="1">
    <citation type="journal article" date="2019" name="Int. J. Syst. Evol. Microbiol.">
        <title>The Global Catalogue of Microorganisms (GCM) 10K type strain sequencing project: providing services to taxonomists for standard genome sequencing and annotation.</title>
        <authorList>
            <consortium name="The Broad Institute Genomics Platform"/>
            <consortium name="The Broad Institute Genome Sequencing Center for Infectious Disease"/>
            <person name="Wu L."/>
            <person name="Ma J."/>
        </authorList>
    </citation>
    <scope>NUCLEOTIDE SEQUENCE [LARGE SCALE GENOMIC DNA]</scope>
    <source>
        <strain evidence="2">CGMCC 1.15772</strain>
    </source>
</reference>
<organism evidence="1 2">
    <name type="scientific">Deinococcus lacus</name>
    <dbReference type="NCBI Taxonomy" id="392561"/>
    <lineage>
        <taxon>Bacteria</taxon>
        <taxon>Thermotogati</taxon>
        <taxon>Deinococcota</taxon>
        <taxon>Deinococci</taxon>
        <taxon>Deinococcales</taxon>
        <taxon>Deinococcaceae</taxon>
        <taxon>Deinococcus</taxon>
    </lineage>
</organism>
<dbReference type="RefSeq" id="WP_380082313.1">
    <property type="nucleotide sequence ID" value="NZ_JBHSWD010000001.1"/>
</dbReference>
<evidence type="ECO:0000313" key="1">
    <source>
        <dbReference type="EMBL" id="MFC6591312.1"/>
    </source>
</evidence>
<dbReference type="EMBL" id="JBHSWD010000001">
    <property type="protein sequence ID" value="MFC6591312.1"/>
    <property type="molecule type" value="Genomic_DNA"/>
</dbReference>
<evidence type="ECO:0000313" key="2">
    <source>
        <dbReference type="Proteomes" id="UP001596297"/>
    </source>
</evidence>
<keyword evidence="2" id="KW-1185">Reference proteome</keyword>
<dbReference type="Proteomes" id="UP001596297">
    <property type="component" value="Unassembled WGS sequence"/>
</dbReference>
<name>A0ABW1YCY5_9DEIO</name>
<accession>A0ABW1YCY5</accession>
<proteinExistence type="predicted"/>